<organism evidence="2 3">
    <name type="scientific">Ancylostoma ceylanicum</name>
    <dbReference type="NCBI Taxonomy" id="53326"/>
    <lineage>
        <taxon>Eukaryota</taxon>
        <taxon>Metazoa</taxon>
        <taxon>Ecdysozoa</taxon>
        <taxon>Nematoda</taxon>
        <taxon>Chromadorea</taxon>
        <taxon>Rhabditida</taxon>
        <taxon>Rhabditina</taxon>
        <taxon>Rhabditomorpha</taxon>
        <taxon>Strongyloidea</taxon>
        <taxon>Ancylostomatidae</taxon>
        <taxon>Ancylostomatinae</taxon>
        <taxon>Ancylostoma</taxon>
    </lineage>
</organism>
<protein>
    <submittedName>
        <fullName evidence="2">Uncharacterized protein</fullName>
    </submittedName>
</protein>
<feature type="region of interest" description="Disordered" evidence="1">
    <location>
        <begin position="1"/>
        <end position="42"/>
    </location>
</feature>
<evidence type="ECO:0000313" key="2">
    <source>
        <dbReference type="EMBL" id="EYC13926.1"/>
    </source>
</evidence>
<feature type="compositionally biased region" description="Basic residues" evidence="1">
    <location>
        <begin position="1"/>
        <end position="10"/>
    </location>
</feature>
<evidence type="ECO:0000313" key="3">
    <source>
        <dbReference type="Proteomes" id="UP000024635"/>
    </source>
</evidence>
<keyword evidence="3" id="KW-1185">Reference proteome</keyword>
<dbReference type="Proteomes" id="UP000024635">
    <property type="component" value="Unassembled WGS sequence"/>
</dbReference>
<dbReference type="AlphaFoldDB" id="A0A016UG88"/>
<name>A0A016UG88_9BILA</name>
<accession>A0A016UG88</accession>
<sequence length="77" mass="8859">MIKRALHRRRNENDDETQYTDGEARSRVSTIASGPHSADNFVTPERCVDREKTGAQICVQRRLRLVMSYMHQILGEG</sequence>
<proteinExistence type="predicted"/>
<reference evidence="3" key="1">
    <citation type="journal article" date="2015" name="Nat. Genet.">
        <title>The genome and transcriptome of the zoonotic hookworm Ancylostoma ceylanicum identify infection-specific gene families.</title>
        <authorList>
            <person name="Schwarz E.M."/>
            <person name="Hu Y."/>
            <person name="Antoshechkin I."/>
            <person name="Miller M.M."/>
            <person name="Sternberg P.W."/>
            <person name="Aroian R.V."/>
        </authorList>
    </citation>
    <scope>NUCLEOTIDE SEQUENCE</scope>
    <source>
        <strain evidence="3">HY135</strain>
    </source>
</reference>
<dbReference type="EMBL" id="JARK01001378">
    <property type="protein sequence ID" value="EYC13926.1"/>
    <property type="molecule type" value="Genomic_DNA"/>
</dbReference>
<gene>
    <name evidence="2" type="primary">Acey_s0042.g605</name>
    <name evidence="2" type="ORF">Y032_0042g605</name>
</gene>
<evidence type="ECO:0000256" key="1">
    <source>
        <dbReference type="SAM" id="MobiDB-lite"/>
    </source>
</evidence>
<comment type="caution">
    <text evidence="2">The sequence shown here is derived from an EMBL/GenBank/DDBJ whole genome shotgun (WGS) entry which is preliminary data.</text>
</comment>